<dbReference type="RefSeq" id="WP_255935423.1">
    <property type="nucleotide sequence ID" value="NZ_CP050467.1"/>
</dbReference>
<dbReference type="AlphaFoldDB" id="A0AAE9SLL1"/>
<gene>
    <name evidence="1" type="ORF">HB761_14060</name>
</gene>
<organism evidence="1 2">
    <name type="scientific">Vibrio campbellii</name>
    <dbReference type="NCBI Taxonomy" id="680"/>
    <lineage>
        <taxon>Bacteria</taxon>
        <taxon>Pseudomonadati</taxon>
        <taxon>Pseudomonadota</taxon>
        <taxon>Gammaproteobacteria</taxon>
        <taxon>Vibrionales</taxon>
        <taxon>Vibrionaceae</taxon>
        <taxon>Vibrio</taxon>
    </lineage>
</organism>
<evidence type="ECO:0000313" key="2">
    <source>
        <dbReference type="Proteomes" id="UP001058687"/>
    </source>
</evidence>
<name>A0AAE9SLL1_9VIBR</name>
<reference evidence="1" key="1">
    <citation type="submission" date="2020-03" db="EMBL/GenBank/DDBJ databases">
        <title>Five strains of Vibrio campbellii isolated from Mariana Trench.</title>
        <authorList>
            <person name="Liang J."/>
            <person name="Zhang X.-H."/>
        </authorList>
    </citation>
    <scope>NUCLEOTIDE SEQUENCE</scope>
    <source>
        <strain evidence="1">LJC014</strain>
    </source>
</reference>
<proteinExistence type="predicted"/>
<dbReference type="Proteomes" id="UP001058687">
    <property type="component" value="Chromosome 1"/>
</dbReference>
<protein>
    <submittedName>
        <fullName evidence="1">Uncharacterized protein</fullName>
    </submittedName>
</protein>
<evidence type="ECO:0000313" key="1">
    <source>
        <dbReference type="EMBL" id="UTZ27771.1"/>
    </source>
</evidence>
<dbReference type="EMBL" id="CP050467">
    <property type="protein sequence ID" value="UTZ27771.1"/>
    <property type="molecule type" value="Genomic_DNA"/>
</dbReference>
<accession>A0AAE9SLL1</accession>
<sequence length="96" mass="11126">MKKAYVLVYNDGLGTREQLIEALNQCRTVITWRYDMANAIYIISENTADEIAKDLETIRPPGNSRYLLLEYNGNAQGRATEETWYLLNNKEFKSET</sequence>